<name>A0A2W4WBW2_9CYAN</name>
<reference evidence="9 10" key="2">
    <citation type="submission" date="2018-06" db="EMBL/GenBank/DDBJ databases">
        <title>Metagenomic assembly of (sub)arctic Cyanobacteria and their associated microbiome from non-axenic cultures.</title>
        <authorList>
            <person name="Baurain D."/>
        </authorList>
    </citation>
    <scope>NUCLEOTIDE SEQUENCE [LARGE SCALE GENOMIC DNA]</scope>
    <source>
        <strain evidence="9">ULC129bin1</strain>
    </source>
</reference>
<reference evidence="10" key="1">
    <citation type="submission" date="2018-04" db="EMBL/GenBank/DDBJ databases">
        <authorList>
            <person name="Cornet L."/>
        </authorList>
    </citation>
    <scope>NUCLEOTIDE SEQUENCE [LARGE SCALE GENOMIC DNA]</scope>
</reference>
<dbReference type="SUPFAM" id="SSF50182">
    <property type="entry name" value="Sm-like ribonucleoproteins"/>
    <property type="match status" value="1"/>
</dbReference>
<organism evidence="9 10">
    <name type="scientific">Leptolyngbya foveolarum</name>
    <dbReference type="NCBI Taxonomy" id="47253"/>
    <lineage>
        <taxon>Bacteria</taxon>
        <taxon>Bacillati</taxon>
        <taxon>Cyanobacteriota</taxon>
        <taxon>Cyanophyceae</taxon>
        <taxon>Leptolyngbyales</taxon>
        <taxon>Leptolyngbyaceae</taxon>
        <taxon>Leptolyngbya group</taxon>
        <taxon>Leptolyngbya</taxon>
    </lineage>
</organism>
<dbReference type="AlphaFoldDB" id="A0A2W4WBW2"/>
<dbReference type="InterPro" id="IPR023408">
    <property type="entry name" value="MscS_beta-dom_sf"/>
</dbReference>
<dbReference type="InterPro" id="IPR049278">
    <property type="entry name" value="MS_channel_C"/>
</dbReference>
<dbReference type="GO" id="GO:0008381">
    <property type="term" value="F:mechanosensitive monoatomic ion channel activity"/>
    <property type="evidence" value="ECO:0007669"/>
    <property type="project" value="InterPro"/>
</dbReference>
<evidence type="ECO:0000256" key="1">
    <source>
        <dbReference type="ARBA" id="ARBA00004127"/>
    </source>
</evidence>
<sequence length="309" mass="34224">MTIYLMGTLLAQAAGNTAKNAGDAAKDAAKGAAESAGQAASETANQTKRLLGQITGAKVIEALIIILVAYSIIKLVDWATISLSERVARHQRLRVKQFQPFIRTFVMTLTVIMLMNLFLNLSQENVLAVTGTVAVALGFAFKDYASSIIAGIVGLFEAPYRVGDRIEVADAYGEVISYGLRAIRIRTPDDNTVTVPHNYIWTNPVSNANMGELEAQVVTQFYLAHDANPERVENILYRVAYTSKYTHLKLPITVVMSEHSWGSLFKLRSYPLDARDEFAYATDLTVRAKKQFAKHQLPYPKRFDLTESE</sequence>
<feature type="domain" description="Mechanosensitive ion channel MscS C-terminal" evidence="8">
    <location>
        <begin position="217"/>
        <end position="296"/>
    </location>
</feature>
<evidence type="ECO:0000256" key="3">
    <source>
        <dbReference type="ARBA" id="ARBA00022692"/>
    </source>
</evidence>
<dbReference type="Gene3D" id="2.30.30.60">
    <property type="match status" value="1"/>
</dbReference>
<evidence type="ECO:0000256" key="2">
    <source>
        <dbReference type="ARBA" id="ARBA00008017"/>
    </source>
</evidence>
<dbReference type="PANTHER" id="PTHR30221:SF1">
    <property type="entry name" value="SMALL-CONDUCTANCE MECHANOSENSITIVE CHANNEL"/>
    <property type="match status" value="1"/>
</dbReference>
<dbReference type="Proteomes" id="UP000249354">
    <property type="component" value="Unassembled WGS sequence"/>
</dbReference>
<dbReference type="Gene3D" id="1.10.287.1260">
    <property type="match status" value="1"/>
</dbReference>
<dbReference type="InterPro" id="IPR010920">
    <property type="entry name" value="LSM_dom_sf"/>
</dbReference>
<dbReference type="PANTHER" id="PTHR30221">
    <property type="entry name" value="SMALL-CONDUCTANCE MECHANOSENSITIVE CHANNEL"/>
    <property type="match status" value="1"/>
</dbReference>
<keyword evidence="5 6" id="KW-0472">Membrane</keyword>
<dbReference type="InterPro" id="IPR045275">
    <property type="entry name" value="MscS_archaea/bacteria_type"/>
</dbReference>
<dbReference type="SUPFAM" id="SSF82861">
    <property type="entry name" value="Mechanosensitive channel protein MscS (YggB), transmembrane region"/>
    <property type="match status" value="1"/>
</dbReference>
<keyword evidence="4 6" id="KW-1133">Transmembrane helix</keyword>
<protein>
    <submittedName>
        <fullName evidence="9">Mechanosensitive ion channel protein MscS</fullName>
    </submittedName>
</protein>
<dbReference type="InterPro" id="IPR006685">
    <property type="entry name" value="MscS_channel_2nd"/>
</dbReference>
<comment type="subcellular location">
    <subcellularLocation>
        <location evidence="1">Endomembrane system</location>
        <topology evidence="1">Multi-pass membrane protein</topology>
    </subcellularLocation>
</comment>
<accession>A0A2W4WBW2</accession>
<evidence type="ECO:0000256" key="6">
    <source>
        <dbReference type="SAM" id="Phobius"/>
    </source>
</evidence>
<dbReference type="Pfam" id="PF00924">
    <property type="entry name" value="MS_channel_2nd"/>
    <property type="match status" value="1"/>
</dbReference>
<dbReference type="EMBL" id="QBMC01000018">
    <property type="protein sequence ID" value="PZO21721.1"/>
    <property type="molecule type" value="Genomic_DNA"/>
</dbReference>
<evidence type="ECO:0000256" key="4">
    <source>
        <dbReference type="ARBA" id="ARBA00022989"/>
    </source>
</evidence>
<dbReference type="GO" id="GO:0012505">
    <property type="term" value="C:endomembrane system"/>
    <property type="evidence" value="ECO:0007669"/>
    <property type="project" value="UniProtKB-SubCell"/>
</dbReference>
<proteinExistence type="inferred from homology"/>
<dbReference type="InterPro" id="IPR011014">
    <property type="entry name" value="MscS_channel_TM-2"/>
</dbReference>
<keyword evidence="3 6" id="KW-0812">Transmembrane</keyword>
<dbReference type="Pfam" id="PF21082">
    <property type="entry name" value="MS_channel_3rd"/>
    <property type="match status" value="1"/>
</dbReference>
<gene>
    <name evidence="9" type="ORF">DCF25_04555</name>
</gene>
<feature type="transmembrane region" description="Helical" evidence="6">
    <location>
        <begin position="101"/>
        <end position="119"/>
    </location>
</feature>
<evidence type="ECO:0000313" key="9">
    <source>
        <dbReference type="EMBL" id="PZO21721.1"/>
    </source>
</evidence>
<feature type="domain" description="Mechanosensitive ion channel MscS" evidence="7">
    <location>
        <begin position="143"/>
        <end position="209"/>
    </location>
</feature>
<evidence type="ECO:0000313" key="10">
    <source>
        <dbReference type="Proteomes" id="UP000249354"/>
    </source>
</evidence>
<dbReference type="GO" id="GO:0016020">
    <property type="term" value="C:membrane"/>
    <property type="evidence" value="ECO:0007669"/>
    <property type="project" value="InterPro"/>
</dbReference>
<feature type="transmembrane region" description="Helical" evidence="6">
    <location>
        <begin position="59"/>
        <end position="80"/>
    </location>
</feature>
<evidence type="ECO:0000256" key="5">
    <source>
        <dbReference type="ARBA" id="ARBA00023136"/>
    </source>
</evidence>
<evidence type="ECO:0000259" key="7">
    <source>
        <dbReference type="Pfam" id="PF00924"/>
    </source>
</evidence>
<comment type="similarity">
    <text evidence="2">Belongs to the MscS (TC 1.A.23) family.</text>
</comment>
<evidence type="ECO:0000259" key="8">
    <source>
        <dbReference type="Pfam" id="PF21082"/>
    </source>
</evidence>
<comment type="caution">
    <text evidence="9">The sequence shown here is derived from an EMBL/GenBank/DDBJ whole genome shotgun (WGS) entry which is preliminary data.</text>
</comment>